<dbReference type="InterPro" id="IPR004837">
    <property type="entry name" value="NaCa_Exmemb"/>
</dbReference>
<dbReference type="GO" id="GO:0008273">
    <property type="term" value="F:calcium, potassium:sodium antiporter activity"/>
    <property type="evidence" value="ECO:0007669"/>
    <property type="project" value="TreeGrafter"/>
</dbReference>
<dbReference type="GO" id="GO:0005886">
    <property type="term" value="C:plasma membrane"/>
    <property type="evidence" value="ECO:0007669"/>
    <property type="project" value="TreeGrafter"/>
</dbReference>
<dbReference type="InterPro" id="IPR044880">
    <property type="entry name" value="NCX_ion-bd_dom_sf"/>
</dbReference>
<accession>A0A1J5S808</accession>
<feature type="transmembrane region" description="Helical" evidence="5">
    <location>
        <begin position="252"/>
        <end position="275"/>
    </location>
</feature>
<keyword evidence="2 5" id="KW-0812">Transmembrane</keyword>
<evidence type="ECO:0000256" key="2">
    <source>
        <dbReference type="ARBA" id="ARBA00022692"/>
    </source>
</evidence>
<keyword evidence="3 5" id="KW-1133">Transmembrane helix</keyword>
<proteinExistence type="predicted"/>
<feature type="transmembrane region" description="Helical" evidence="5">
    <location>
        <begin position="183"/>
        <end position="206"/>
    </location>
</feature>
<evidence type="ECO:0000313" key="7">
    <source>
        <dbReference type="EMBL" id="OIR00373.1"/>
    </source>
</evidence>
<evidence type="ECO:0000256" key="1">
    <source>
        <dbReference type="ARBA" id="ARBA00004141"/>
    </source>
</evidence>
<feature type="domain" description="Sodium/calcium exchanger membrane region" evidence="6">
    <location>
        <begin position="4"/>
        <end position="154"/>
    </location>
</feature>
<dbReference type="AlphaFoldDB" id="A0A1J5S808"/>
<dbReference type="Gene3D" id="1.20.1420.30">
    <property type="entry name" value="NCX, central ion-binding region"/>
    <property type="match status" value="1"/>
</dbReference>
<feature type="transmembrane region" description="Helical" evidence="5">
    <location>
        <begin position="72"/>
        <end position="99"/>
    </location>
</feature>
<comment type="caution">
    <text evidence="7">The sequence shown here is derived from an EMBL/GenBank/DDBJ whole genome shotgun (WGS) entry which is preliminary data.</text>
</comment>
<feature type="transmembrane region" description="Helical" evidence="5">
    <location>
        <begin position="308"/>
        <end position="328"/>
    </location>
</feature>
<dbReference type="EMBL" id="MLJW01000096">
    <property type="protein sequence ID" value="OIR00373.1"/>
    <property type="molecule type" value="Genomic_DNA"/>
</dbReference>
<dbReference type="Pfam" id="PF01699">
    <property type="entry name" value="Na_Ca_ex"/>
    <property type="match status" value="2"/>
</dbReference>
<organism evidence="7">
    <name type="scientific">mine drainage metagenome</name>
    <dbReference type="NCBI Taxonomy" id="410659"/>
    <lineage>
        <taxon>unclassified sequences</taxon>
        <taxon>metagenomes</taxon>
        <taxon>ecological metagenomes</taxon>
    </lineage>
</organism>
<sequence>MLSALALLLASAGVIYFSCELFVNGVEWLGRRLRIGQTATGSILAAFGTALPESVVTLVATAFGAQAAQKEIGIGAALGGPLVLSTIAYGVVGLCMLLYGRRLGRQLVQADGRRLSRDQAWFLLIFAAKVGLGLVAFAWKPWLGWAFLAAYAWYFRGEMQGSDTEEEGQPEPLALRRHAAVPGLFWILLQTLAATAVIFAASRLFVGQLETVGRGLGLSPQLTALLFSPIATELPETMNAVIWVRQGKERLALANISGAMMIQATIPTAFGLFFTPWRLDAPLLAAAAVTSLSILLLFLAFRSGRVSGLRLAQSGWLYGLFALSALLLT</sequence>
<feature type="transmembrane region" description="Helical" evidence="5">
    <location>
        <begin position="281"/>
        <end position="301"/>
    </location>
</feature>
<evidence type="ECO:0000259" key="6">
    <source>
        <dbReference type="Pfam" id="PF01699"/>
    </source>
</evidence>
<feature type="transmembrane region" description="Helical" evidence="5">
    <location>
        <begin position="120"/>
        <end position="139"/>
    </location>
</feature>
<evidence type="ECO:0000256" key="3">
    <source>
        <dbReference type="ARBA" id="ARBA00022989"/>
    </source>
</evidence>
<evidence type="ECO:0000256" key="5">
    <source>
        <dbReference type="SAM" id="Phobius"/>
    </source>
</evidence>
<evidence type="ECO:0000256" key="4">
    <source>
        <dbReference type="ARBA" id="ARBA00023136"/>
    </source>
</evidence>
<dbReference type="InterPro" id="IPR004481">
    <property type="entry name" value="K/Na/Ca-exchanger"/>
</dbReference>
<dbReference type="GO" id="GO:0005262">
    <property type="term" value="F:calcium channel activity"/>
    <property type="evidence" value="ECO:0007669"/>
    <property type="project" value="TreeGrafter"/>
</dbReference>
<dbReference type="PANTHER" id="PTHR10846:SF8">
    <property type="entry name" value="INNER MEMBRANE PROTEIN YRBG"/>
    <property type="match status" value="1"/>
</dbReference>
<dbReference type="GO" id="GO:0006874">
    <property type="term" value="P:intracellular calcium ion homeostasis"/>
    <property type="evidence" value="ECO:0007669"/>
    <property type="project" value="TreeGrafter"/>
</dbReference>
<protein>
    <submittedName>
        <fullName evidence="7">Putative calcium/sodium:proton antiporter</fullName>
    </submittedName>
</protein>
<keyword evidence="4 5" id="KW-0472">Membrane</keyword>
<gene>
    <name evidence="7" type="ORF">GALL_176270</name>
</gene>
<name>A0A1J5S808_9ZZZZ</name>
<feature type="domain" description="Sodium/calcium exchanger membrane region" evidence="6">
    <location>
        <begin position="188"/>
        <end position="326"/>
    </location>
</feature>
<dbReference type="PANTHER" id="PTHR10846">
    <property type="entry name" value="SODIUM/POTASSIUM/CALCIUM EXCHANGER"/>
    <property type="match status" value="1"/>
</dbReference>
<comment type="subcellular location">
    <subcellularLocation>
        <location evidence="1">Membrane</location>
        <topology evidence="1">Multi-pass membrane protein</topology>
    </subcellularLocation>
</comment>
<reference evidence="7" key="1">
    <citation type="submission" date="2016-10" db="EMBL/GenBank/DDBJ databases">
        <title>Sequence of Gallionella enrichment culture.</title>
        <authorList>
            <person name="Poehlein A."/>
            <person name="Muehling M."/>
            <person name="Daniel R."/>
        </authorList>
    </citation>
    <scope>NUCLEOTIDE SEQUENCE</scope>
</reference>